<comment type="caution">
    <text evidence="3">The sequence shown here is derived from an EMBL/GenBank/DDBJ whole genome shotgun (WGS) entry which is preliminary data.</text>
</comment>
<dbReference type="PROSITE" id="PS51257">
    <property type="entry name" value="PROKAR_LIPOPROTEIN"/>
    <property type="match status" value="1"/>
</dbReference>
<evidence type="ECO:0000256" key="1">
    <source>
        <dbReference type="ARBA" id="ARBA00007613"/>
    </source>
</evidence>
<dbReference type="Gene3D" id="1.20.1600.10">
    <property type="entry name" value="Outer membrane efflux proteins (OEP)"/>
    <property type="match status" value="1"/>
</dbReference>
<dbReference type="InterPro" id="IPR003423">
    <property type="entry name" value="OMP_efflux"/>
</dbReference>
<accession>A0A1V6M3Z2</accession>
<comment type="similarity">
    <text evidence="1">Belongs to the outer membrane factor (OMF) (TC 1.B.17) family.</text>
</comment>
<feature type="transmembrane region" description="Helical" evidence="2">
    <location>
        <begin position="12"/>
        <end position="32"/>
    </location>
</feature>
<dbReference type="Pfam" id="PF02321">
    <property type="entry name" value="OEP"/>
    <property type="match status" value="1"/>
</dbReference>
<protein>
    <recommendedName>
        <fullName evidence="5">Transporter</fullName>
    </recommendedName>
</protein>
<gene>
    <name evidence="3" type="ORF">BIY37_00230</name>
</gene>
<keyword evidence="2" id="KW-0472">Membrane</keyword>
<evidence type="ECO:0000313" key="3">
    <source>
        <dbReference type="EMBL" id="OQD47006.1"/>
    </source>
</evidence>
<dbReference type="PANTHER" id="PTHR30203">
    <property type="entry name" value="OUTER MEMBRANE CATION EFFLUX PROTEIN"/>
    <property type="match status" value="1"/>
</dbReference>
<proteinExistence type="inferred from homology"/>
<dbReference type="InterPro" id="IPR010131">
    <property type="entry name" value="MdtP/NodT-like"/>
</dbReference>
<sequence length="475" mass="53236">MVESRYMYKRKKISILYVIATFVTGCAFYRAMPIDNSAVNLALKDPSMEKVRVQAKLIRHPVLKSIDFDDRDGISPDEAAILAVLTNPVLRAIRDRKNISMAQLIQAGILPNPQLDVLTAGNTLGTIDAFGLGLNWDFISLISRKERMDAALSHVDAVDIDVAWQEWQVAQAAKLHVYRLLWIEQQVKLARAAVKGLRENLEVVKKAVKFGVLTAVDIAAAETTLQQIRILQLKLVQEQKREQIALNQTLGLPAGRAVLIQQNIALPSWPALPSASQITEGLEERRLDLLALKKGYESQEAKVMAAVLSQFPKIKIGFTQGGNLSSPITTGFAITLDLPFFDRNQGQIALEKATRNQLFDEYMARIFEARSEINRILRDMDLVKQQIAATEKFIAEFKKLVQFYYTALQVGNADILVYYNTKNNLITKRIEYVKLEQELSDLGISLEIAAGEYFPGFETSLKGHSEKSDSTEVLE</sequence>
<keyword evidence="2" id="KW-0812">Transmembrane</keyword>
<name>A0A1V6M3Z2_9BACT</name>
<organism evidence="3 4">
    <name type="scientific">Candidatus Brocadia sapporoensis</name>
    <dbReference type="NCBI Taxonomy" id="392547"/>
    <lineage>
        <taxon>Bacteria</taxon>
        <taxon>Pseudomonadati</taxon>
        <taxon>Planctomycetota</taxon>
        <taxon>Candidatus Brocadiia</taxon>
        <taxon>Candidatus Brocadiales</taxon>
        <taxon>Candidatus Brocadiaceae</taxon>
        <taxon>Candidatus Brocadia</taxon>
    </lineage>
</organism>
<dbReference type="AlphaFoldDB" id="A0A1V6M3Z2"/>
<evidence type="ECO:0008006" key="5">
    <source>
        <dbReference type="Google" id="ProtNLM"/>
    </source>
</evidence>
<evidence type="ECO:0000256" key="2">
    <source>
        <dbReference type="SAM" id="Phobius"/>
    </source>
</evidence>
<dbReference type="EMBL" id="MJUW02000011">
    <property type="protein sequence ID" value="OQD47006.1"/>
    <property type="molecule type" value="Genomic_DNA"/>
</dbReference>
<dbReference type="PANTHER" id="PTHR30203:SF23">
    <property type="entry name" value="OUTER MEMBRANE EFFLUX PROTEIN"/>
    <property type="match status" value="1"/>
</dbReference>
<reference evidence="3 4" key="1">
    <citation type="journal article" date="2016" name="Genome Announc.">
        <title>Draft Genome Sequence of the Anaerobic Ammonium-Oxidizing Bacterium 'Candidatus Brocadia sp. 40'.</title>
        <authorList>
            <person name="Ali M."/>
            <person name="Haroon M.F."/>
            <person name="Narita Y."/>
            <person name="Zhang L."/>
            <person name="Rangel Shaw D."/>
            <person name="Okabe S."/>
            <person name="Saikaly P.E."/>
        </authorList>
    </citation>
    <scope>NUCLEOTIDE SEQUENCE [LARGE SCALE GENOMIC DNA]</scope>
    <source>
        <strain evidence="3 4">40</strain>
    </source>
</reference>
<dbReference type="GO" id="GO:0015562">
    <property type="term" value="F:efflux transmembrane transporter activity"/>
    <property type="evidence" value="ECO:0007669"/>
    <property type="project" value="InterPro"/>
</dbReference>
<dbReference type="Proteomes" id="UP000242219">
    <property type="component" value="Unassembled WGS sequence"/>
</dbReference>
<keyword evidence="4" id="KW-1185">Reference proteome</keyword>
<dbReference type="SUPFAM" id="SSF56954">
    <property type="entry name" value="Outer membrane efflux proteins (OEP)"/>
    <property type="match status" value="1"/>
</dbReference>
<keyword evidence="2" id="KW-1133">Transmembrane helix</keyword>
<evidence type="ECO:0000313" key="4">
    <source>
        <dbReference type="Proteomes" id="UP000242219"/>
    </source>
</evidence>